<dbReference type="Gene3D" id="3.30.300.330">
    <property type="match status" value="1"/>
</dbReference>
<proteinExistence type="inferred from homology"/>
<name>A0ABW2GKF4_9ACTN</name>
<dbReference type="SUPFAM" id="SSF55103">
    <property type="entry name" value="FAD-linked oxidases, C-terminal domain"/>
    <property type="match status" value="1"/>
</dbReference>
<keyword evidence="2" id="KW-0285">Flavoprotein</keyword>
<dbReference type="InterPro" id="IPR016169">
    <property type="entry name" value="FAD-bd_PCMH_sub2"/>
</dbReference>
<dbReference type="EMBL" id="JBHSZO010000055">
    <property type="protein sequence ID" value="MFC7221228.1"/>
    <property type="molecule type" value="Genomic_DNA"/>
</dbReference>
<evidence type="ECO:0000313" key="5">
    <source>
        <dbReference type="EMBL" id="MFC7221228.1"/>
    </source>
</evidence>
<dbReference type="Gene3D" id="3.30.465.10">
    <property type="match status" value="1"/>
</dbReference>
<evidence type="ECO:0000256" key="1">
    <source>
        <dbReference type="ARBA" id="ARBA00008000"/>
    </source>
</evidence>
<dbReference type="PANTHER" id="PTHR46568">
    <property type="entry name" value="ALKYLDIHYDROXYACETONEPHOSPHATE SYNTHASE, PEROXISOMAL"/>
    <property type="match status" value="1"/>
</dbReference>
<protein>
    <submittedName>
        <fullName evidence="5">FAD-binding oxidoreductase</fullName>
    </submittedName>
</protein>
<comment type="similarity">
    <text evidence="1">Belongs to the FAD-binding oxidoreductase/transferase type 4 family.</text>
</comment>
<dbReference type="InterPro" id="IPR016166">
    <property type="entry name" value="FAD-bd_PCMH"/>
</dbReference>
<reference evidence="6" key="1">
    <citation type="journal article" date="2019" name="Int. J. Syst. Evol. Microbiol.">
        <title>The Global Catalogue of Microorganisms (GCM) 10K type strain sequencing project: providing services to taxonomists for standard genome sequencing and annotation.</title>
        <authorList>
            <consortium name="The Broad Institute Genomics Platform"/>
            <consortium name="The Broad Institute Genome Sequencing Center for Infectious Disease"/>
            <person name="Wu L."/>
            <person name="Ma J."/>
        </authorList>
    </citation>
    <scope>NUCLEOTIDE SEQUENCE [LARGE SCALE GENOMIC DNA]</scope>
    <source>
        <strain evidence="6">CGMCC 1.13681</strain>
    </source>
</reference>
<evidence type="ECO:0000256" key="3">
    <source>
        <dbReference type="ARBA" id="ARBA00022827"/>
    </source>
</evidence>
<accession>A0ABW2GKF4</accession>
<evidence type="ECO:0000256" key="2">
    <source>
        <dbReference type="ARBA" id="ARBA00022630"/>
    </source>
</evidence>
<dbReference type="Gene3D" id="1.10.45.10">
    <property type="entry name" value="Vanillyl-alcohol Oxidase, Chain A, domain 4"/>
    <property type="match status" value="1"/>
</dbReference>
<dbReference type="SUPFAM" id="SSF56176">
    <property type="entry name" value="FAD-binding/transporter-associated domain-like"/>
    <property type="match status" value="1"/>
</dbReference>
<dbReference type="PANTHER" id="PTHR46568:SF1">
    <property type="entry name" value="ALKYLDIHYDROXYACETONEPHOSPHATE SYNTHASE, PEROXISOMAL"/>
    <property type="match status" value="1"/>
</dbReference>
<dbReference type="Pfam" id="PF01565">
    <property type="entry name" value="FAD_binding_4"/>
    <property type="match status" value="1"/>
</dbReference>
<dbReference type="InterPro" id="IPR036318">
    <property type="entry name" value="FAD-bd_PCMH-like_sf"/>
</dbReference>
<dbReference type="InterPro" id="IPR016171">
    <property type="entry name" value="Vanillyl_alc_oxidase_C-sub2"/>
</dbReference>
<dbReference type="PROSITE" id="PS51387">
    <property type="entry name" value="FAD_PCMH"/>
    <property type="match status" value="1"/>
</dbReference>
<dbReference type="InterPro" id="IPR004113">
    <property type="entry name" value="FAD-bd_oxidored_4_C"/>
</dbReference>
<feature type="domain" description="FAD-binding PCMH-type" evidence="4">
    <location>
        <begin position="89"/>
        <end position="272"/>
    </location>
</feature>
<dbReference type="Pfam" id="PF02913">
    <property type="entry name" value="FAD-oxidase_C"/>
    <property type="match status" value="1"/>
</dbReference>
<gene>
    <name evidence="5" type="ORF">ACFQLX_24140</name>
</gene>
<evidence type="ECO:0000259" key="4">
    <source>
        <dbReference type="PROSITE" id="PS51387"/>
    </source>
</evidence>
<keyword evidence="3" id="KW-0274">FAD</keyword>
<comment type="caution">
    <text evidence="5">The sequence shown here is derived from an EMBL/GenBank/DDBJ whole genome shotgun (WGS) entry which is preliminary data.</text>
</comment>
<sequence length="527" mass="55674">MGGARSWWGWGDEAGALSGGEADALVGRVAAFFPGQDFADHAPPSPEDLPVAPSRVRVPGSLAHLVSAGVVDRLSHSRGKAFRDVVRNLHGDTAHVVDLVARPGSEREVVDVLDWCGREGIAVVPYGGGSSVVGGVEPRFEGPAVSLDLGRLDRVLEVDEVSRAARIQAGVYGPHLEDRLRPYGLTLRHFPQSFEFSTLGGWLATRAGGHFATLYTHIDDLTESMRVVTPVGVSESRRLPGSGAGPSPDRLFLGSEGTLGVITEAWLRLRERPRWKAGASVAFPDFDGAVAATRAIAQAGLHPANCRLLDSTEALLNAGTPVGGGVLVLGFESAHHPVGGLLDQALGHVREYGGTPLGDAAHSDAAPDGAAAAWRSSFLRMPYQRDVLARRGMIVETFETACTWDRFPALHHAVVSAAREALEWACGGGGVVTCRFTHVYPDGPAPYYGVYAPGRWGSTVAQWDEVKAAVSEALIGAGGGITHHHAVGRDHRPWYDRQRPDPFAAALRGAKAALDPAGILNPGVLVG</sequence>
<dbReference type="RefSeq" id="WP_386418440.1">
    <property type="nucleotide sequence ID" value="NZ_JBHSZO010000055.1"/>
</dbReference>
<dbReference type="Proteomes" id="UP001596413">
    <property type="component" value="Unassembled WGS sequence"/>
</dbReference>
<keyword evidence="6" id="KW-1185">Reference proteome</keyword>
<organism evidence="5 6">
    <name type="scientific">Streptomyces polyrhachis</name>
    <dbReference type="NCBI Taxonomy" id="1282885"/>
    <lineage>
        <taxon>Bacteria</taxon>
        <taxon>Bacillati</taxon>
        <taxon>Actinomycetota</taxon>
        <taxon>Actinomycetes</taxon>
        <taxon>Kitasatosporales</taxon>
        <taxon>Streptomycetaceae</taxon>
        <taxon>Streptomyces</taxon>
    </lineage>
</organism>
<dbReference type="InterPro" id="IPR006094">
    <property type="entry name" value="Oxid_FAD_bind_N"/>
</dbReference>
<dbReference type="InterPro" id="IPR016164">
    <property type="entry name" value="FAD-linked_Oxase-like_C"/>
</dbReference>
<dbReference type="InterPro" id="IPR025650">
    <property type="entry name" value="Alkyl-DHAP_Synthase"/>
</dbReference>
<evidence type="ECO:0000313" key="6">
    <source>
        <dbReference type="Proteomes" id="UP001596413"/>
    </source>
</evidence>